<dbReference type="RefSeq" id="XP_018286901.1">
    <property type="nucleotide sequence ID" value="XM_018436861.1"/>
</dbReference>
<evidence type="ECO:0000313" key="3">
    <source>
        <dbReference type="Proteomes" id="UP000077315"/>
    </source>
</evidence>
<dbReference type="STRING" id="763407.A0A162ZT54"/>
<accession>A0A162ZT54</accession>
<protein>
    <recommendedName>
        <fullName evidence="1">NAD(P)-binding domain-containing protein</fullName>
    </recommendedName>
</protein>
<keyword evidence="3" id="KW-1185">Reference proteome</keyword>
<proteinExistence type="predicted"/>
<dbReference type="PANTHER" id="PTHR47129:SF1">
    <property type="entry name" value="NMRA-LIKE DOMAIN-CONTAINING PROTEIN"/>
    <property type="match status" value="1"/>
</dbReference>
<name>A0A162ZT54_PHYB8</name>
<dbReference type="AlphaFoldDB" id="A0A162ZT54"/>
<dbReference type="PANTHER" id="PTHR47129">
    <property type="entry name" value="QUINONE OXIDOREDUCTASE 2"/>
    <property type="match status" value="1"/>
</dbReference>
<evidence type="ECO:0000313" key="2">
    <source>
        <dbReference type="EMBL" id="OAD68861.1"/>
    </source>
</evidence>
<dbReference type="GeneID" id="28997767"/>
<sequence>MLLISHADQYIGQCIVSHLVQHKPLRKNIRILCQDKTQCTHLEKKGIDVRQVDYQHPNQLSLAMRKIDCLLLSVGNESNRVENCKKLCQSAVKSGVKSIVLISHIGALSLTHEGLCDYGLIEEEVFNASCQFTILRLDWIIQYFHLWAPFVERFRYFPLPISAEVEMCPIDIKDVCEVVESLVVDKDTSTLLSNIPENYGGQIYILSGPDSLNGQQIANIMAEATGYKPLSYRNSRAMDISHYLKTMSNDIWFDARLKQERNQAYHSALESYDYASRAFAAPSASLIQEFIDYFDWISKTASSVCVPHAAVIRSHTSRSVEDFFKEYANSFKPRV</sequence>
<dbReference type="InterPro" id="IPR016040">
    <property type="entry name" value="NAD(P)-bd_dom"/>
</dbReference>
<dbReference type="InterPro" id="IPR052718">
    <property type="entry name" value="NmrA-type_oxidoreductase"/>
</dbReference>
<gene>
    <name evidence="2" type="ORF">PHYBLDRAFT_172712</name>
</gene>
<dbReference type="EMBL" id="KV440993">
    <property type="protein sequence ID" value="OAD68861.1"/>
    <property type="molecule type" value="Genomic_DNA"/>
</dbReference>
<dbReference type="InterPro" id="IPR036291">
    <property type="entry name" value="NAD(P)-bd_dom_sf"/>
</dbReference>
<organism evidence="2 3">
    <name type="scientific">Phycomyces blakesleeanus (strain ATCC 8743b / DSM 1359 / FGSC 10004 / NBRC 33097 / NRRL 1555)</name>
    <dbReference type="NCBI Taxonomy" id="763407"/>
    <lineage>
        <taxon>Eukaryota</taxon>
        <taxon>Fungi</taxon>
        <taxon>Fungi incertae sedis</taxon>
        <taxon>Mucoromycota</taxon>
        <taxon>Mucoromycotina</taxon>
        <taxon>Mucoromycetes</taxon>
        <taxon>Mucorales</taxon>
        <taxon>Phycomycetaceae</taxon>
        <taxon>Phycomyces</taxon>
    </lineage>
</organism>
<dbReference type="Proteomes" id="UP000077315">
    <property type="component" value="Unassembled WGS sequence"/>
</dbReference>
<dbReference type="Gene3D" id="3.40.50.720">
    <property type="entry name" value="NAD(P)-binding Rossmann-like Domain"/>
    <property type="match status" value="1"/>
</dbReference>
<dbReference type="Pfam" id="PF13460">
    <property type="entry name" value="NAD_binding_10"/>
    <property type="match status" value="1"/>
</dbReference>
<feature type="domain" description="NAD(P)-binding" evidence="1">
    <location>
        <begin position="11"/>
        <end position="139"/>
    </location>
</feature>
<reference evidence="3" key="1">
    <citation type="submission" date="2015-06" db="EMBL/GenBank/DDBJ databases">
        <title>Expansion of signal transduction pathways in fungi by whole-genome duplication.</title>
        <authorList>
            <consortium name="DOE Joint Genome Institute"/>
            <person name="Corrochano L.M."/>
            <person name="Kuo A."/>
            <person name="Marcet-Houben M."/>
            <person name="Polaino S."/>
            <person name="Salamov A."/>
            <person name="Villalobos J.M."/>
            <person name="Alvarez M.I."/>
            <person name="Avalos J."/>
            <person name="Benito E.P."/>
            <person name="Benoit I."/>
            <person name="Burger G."/>
            <person name="Camino L.P."/>
            <person name="Canovas D."/>
            <person name="Cerda-Olmedo E."/>
            <person name="Cheng J.-F."/>
            <person name="Dominguez A."/>
            <person name="Elias M."/>
            <person name="Eslava A.P."/>
            <person name="Glaser F."/>
            <person name="Grimwood J."/>
            <person name="Gutierrez G."/>
            <person name="Heitman J."/>
            <person name="Henrissat B."/>
            <person name="Iturriaga E.A."/>
            <person name="Lang B.F."/>
            <person name="Lavin J.L."/>
            <person name="Lee S."/>
            <person name="Li W."/>
            <person name="Lindquist E."/>
            <person name="Lopez-Garcia S."/>
            <person name="Luque E.M."/>
            <person name="Marcos A.T."/>
            <person name="Martin J."/>
            <person name="McCluskey K."/>
            <person name="Medina H.R."/>
            <person name="Miralles-Duran A."/>
            <person name="Miyazaki A."/>
            <person name="Munoz-Torres E."/>
            <person name="Oguiza J.A."/>
            <person name="Ohm R."/>
            <person name="Olmedo M."/>
            <person name="Orejas M."/>
            <person name="Ortiz-Castellanos L."/>
            <person name="Pisabarro A.G."/>
            <person name="Rodriguez-Romero J."/>
            <person name="Ruiz-Herrera J."/>
            <person name="Ruiz-Vazquez R."/>
            <person name="Sanz C."/>
            <person name="Schackwitz W."/>
            <person name="Schmutz J."/>
            <person name="Shahriari M."/>
            <person name="Shelest E."/>
            <person name="Silva-Franco F."/>
            <person name="Soanes D."/>
            <person name="Syed K."/>
            <person name="Tagua V.G."/>
            <person name="Talbot N.J."/>
            <person name="Thon M."/>
            <person name="De vries R.P."/>
            <person name="Wiebenga A."/>
            <person name="Yadav J.S."/>
            <person name="Braun E.L."/>
            <person name="Baker S."/>
            <person name="Garre V."/>
            <person name="Horwitz B."/>
            <person name="Torres-Martinez S."/>
            <person name="Idnurm A."/>
            <person name="Herrera-Estrella A."/>
            <person name="Gabaldon T."/>
            <person name="Grigoriev I.V."/>
        </authorList>
    </citation>
    <scope>NUCLEOTIDE SEQUENCE [LARGE SCALE GENOMIC DNA]</scope>
    <source>
        <strain evidence="3">NRRL 1555(-)</strain>
    </source>
</reference>
<dbReference type="InParanoid" id="A0A162ZT54"/>
<dbReference type="VEuPathDB" id="FungiDB:PHYBLDRAFT_172712"/>
<dbReference type="SUPFAM" id="SSF51735">
    <property type="entry name" value="NAD(P)-binding Rossmann-fold domains"/>
    <property type="match status" value="1"/>
</dbReference>
<evidence type="ECO:0000259" key="1">
    <source>
        <dbReference type="Pfam" id="PF13460"/>
    </source>
</evidence>
<dbReference type="OrthoDB" id="10254221at2759"/>